<gene>
    <name evidence="3" type="ORF">GS398_10085</name>
</gene>
<organism evidence="3 4">
    <name type="scientific">Hufsiella ginkgonis</name>
    <dbReference type="NCBI Taxonomy" id="2695274"/>
    <lineage>
        <taxon>Bacteria</taxon>
        <taxon>Pseudomonadati</taxon>
        <taxon>Bacteroidota</taxon>
        <taxon>Sphingobacteriia</taxon>
        <taxon>Sphingobacteriales</taxon>
        <taxon>Sphingobacteriaceae</taxon>
        <taxon>Hufsiella</taxon>
    </lineage>
</organism>
<protein>
    <recommendedName>
        <fullName evidence="2">Signal transduction histidine kinase internal region domain-containing protein</fullName>
    </recommendedName>
</protein>
<dbReference type="Gene3D" id="3.30.565.10">
    <property type="entry name" value="Histidine kinase-like ATPase, C-terminal domain"/>
    <property type="match status" value="1"/>
</dbReference>
<keyword evidence="1" id="KW-1133">Transmembrane helix</keyword>
<comment type="caution">
    <text evidence="3">The sequence shown here is derived from an EMBL/GenBank/DDBJ whole genome shotgun (WGS) entry which is preliminary data.</text>
</comment>
<evidence type="ECO:0000259" key="2">
    <source>
        <dbReference type="Pfam" id="PF06580"/>
    </source>
</evidence>
<evidence type="ECO:0000256" key="1">
    <source>
        <dbReference type="SAM" id="Phobius"/>
    </source>
</evidence>
<dbReference type="PANTHER" id="PTHR34220:SF7">
    <property type="entry name" value="SENSOR HISTIDINE KINASE YPDA"/>
    <property type="match status" value="1"/>
</dbReference>
<sequence>MDLEKLSEKIYNRKAFRVSAHLIFWLAELLLTWYTTIISFNTYRNLGDLPVWELSFINTLNLALFYYPFVYLFIPQLRKRRNFAGVAGIIGLLFVYTLINSLTEKLVLVRCADCMEMLKRSNNDYYQFLHLGLLSRLFAKLASMGMLIGLVFSVSVPLAIRIAIQSFRQQIAVVKLAKENVELEFNFLKSQVNPHFLFNSLNNIYGLILKKENNKAAATVAGLAEFMRYTLHSPGSDQMPLQKEIKLLQDYIDLEKIRLNHTAVNFELESQNENQVLPSLLLIPMIENAFKYSADRSGAMISIRLVIKASNLQLSVTNTVDVNRQLHTSGGIGLQNLKKRLELYYPGNYNYEATDTGQLYTASLEISL</sequence>
<feature type="transmembrane region" description="Helical" evidence="1">
    <location>
        <begin position="137"/>
        <end position="160"/>
    </location>
</feature>
<dbReference type="EMBL" id="WVHS01000002">
    <property type="protein sequence ID" value="MXV15654.1"/>
    <property type="molecule type" value="Genomic_DNA"/>
</dbReference>
<accession>A0A7K1XXB6</accession>
<keyword evidence="1" id="KW-0472">Membrane</keyword>
<dbReference type="AlphaFoldDB" id="A0A7K1XXB6"/>
<dbReference type="InterPro" id="IPR050640">
    <property type="entry name" value="Bact_2-comp_sensor_kinase"/>
</dbReference>
<evidence type="ECO:0000313" key="3">
    <source>
        <dbReference type="EMBL" id="MXV15654.1"/>
    </source>
</evidence>
<dbReference type="InterPro" id="IPR036890">
    <property type="entry name" value="HATPase_C_sf"/>
</dbReference>
<name>A0A7K1XXB6_9SPHI</name>
<dbReference type="GO" id="GO:0016020">
    <property type="term" value="C:membrane"/>
    <property type="evidence" value="ECO:0007669"/>
    <property type="project" value="InterPro"/>
</dbReference>
<proteinExistence type="predicted"/>
<keyword evidence="1" id="KW-0812">Transmembrane</keyword>
<dbReference type="RefSeq" id="WP_160906634.1">
    <property type="nucleotide sequence ID" value="NZ_WVHS01000002.1"/>
</dbReference>
<dbReference type="GO" id="GO:0000155">
    <property type="term" value="F:phosphorelay sensor kinase activity"/>
    <property type="evidence" value="ECO:0007669"/>
    <property type="project" value="InterPro"/>
</dbReference>
<feature type="domain" description="Signal transduction histidine kinase internal region" evidence="2">
    <location>
        <begin position="184"/>
        <end position="261"/>
    </location>
</feature>
<feature type="transmembrane region" description="Helical" evidence="1">
    <location>
        <begin position="21"/>
        <end position="43"/>
    </location>
</feature>
<dbReference type="PANTHER" id="PTHR34220">
    <property type="entry name" value="SENSOR HISTIDINE KINASE YPDA"/>
    <property type="match status" value="1"/>
</dbReference>
<feature type="transmembrane region" description="Helical" evidence="1">
    <location>
        <begin position="55"/>
        <end position="74"/>
    </location>
</feature>
<keyword evidence="4" id="KW-1185">Reference proteome</keyword>
<feature type="transmembrane region" description="Helical" evidence="1">
    <location>
        <begin position="81"/>
        <end position="99"/>
    </location>
</feature>
<evidence type="ECO:0000313" key="4">
    <source>
        <dbReference type="Proteomes" id="UP000451233"/>
    </source>
</evidence>
<dbReference type="Proteomes" id="UP000451233">
    <property type="component" value="Unassembled WGS sequence"/>
</dbReference>
<reference evidence="3 4" key="1">
    <citation type="submission" date="2019-11" db="EMBL/GenBank/DDBJ databases">
        <title>Pedobacter sp. HMF7056 Genome sequencing and assembly.</title>
        <authorList>
            <person name="Kang H."/>
            <person name="Kim H."/>
            <person name="Joh K."/>
        </authorList>
    </citation>
    <scope>NUCLEOTIDE SEQUENCE [LARGE SCALE GENOMIC DNA]</scope>
    <source>
        <strain evidence="3 4">HMF7056</strain>
    </source>
</reference>
<dbReference type="Pfam" id="PF06580">
    <property type="entry name" value="His_kinase"/>
    <property type="match status" value="1"/>
</dbReference>
<dbReference type="InterPro" id="IPR010559">
    <property type="entry name" value="Sig_transdc_His_kin_internal"/>
</dbReference>